<dbReference type="PANTHER" id="PTHR24252:SF18">
    <property type="entry name" value="OVOCHYMASE 1"/>
    <property type="match status" value="1"/>
</dbReference>
<keyword evidence="9" id="KW-1185">Reference proteome</keyword>
<dbReference type="FunFam" id="2.40.10.10:FF:000003">
    <property type="entry name" value="Transmembrane serine protease 3"/>
    <property type="match status" value="1"/>
</dbReference>
<keyword evidence="1 5" id="KW-0645">Protease</keyword>
<dbReference type="InterPro" id="IPR009003">
    <property type="entry name" value="Peptidase_S1_PA"/>
</dbReference>
<feature type="domain" description="Peptidase S1" evidence="7">
    <location>
        <begin position="348"/>
        <end position="573"/>
    </location>
</feature>
<evidence type="ECO:0000313" key="9">
    <source>
        <dbReference type="Proteomes" id="UP000327468"/>
    </source>
</evidence>
<name>A0A5N5LGQ5_PANHP</name>
<protein>
    <recommendedName>
        <fullName evidence="7">Peptidase S1 domain-containing protein</fullName>
    </recommendedName>
</protein>
<evidence type="ECO:0000256" key="5">
    <source>
        <dbReference type="RuleBase" id="RU363034"/>
    </source>
</evidence>
<dbReference type="PROSITE" id="PS00135">
    <property type="entry name" value="TRYPSIN_SER"/>
    <property type="match status" value="1"/>
</dbReference>
<dbReference type="InterPro" id="IPR033116">
    <property type="entry name" value="TRYPSIN_SER"/>
</dbReference>
<dbReference type="GO" id="GO:0004252">
    <property type="term" value="F:serine-type endopeptidase activity"/>
    <property type="evidence" value="ECO:0007669"/>
    <property type="project" value="InterPro"/>
</dbReference>
<evidence type="ECO:0000256" key="4">
    <source>
        <dbReference type="ARBA" id="ARBA00023157"/>
    </source>
</evidence>
<dbReference type="PANTHER" id="PTHR24252">
    <property type="entry name" value="ACROSIN-RELATED"/>
    <property type="match status" value="1"/>
</dbReference>
<dbReference type="InterPro" id="IPR043504">
    <property type="entry name" value="Peptidase_S1_PA_chymotrypsin"/>
</dbReference>
<dbReference type="SUPFAM" id="SSF50494">
    <property type="entry name" value="Trypsin-like serine proteases"/>
    <property type="match status" value="2"/>
</dbReference>
<dbReference type="InterPro" id="IPR001314">
    <property type="entry name" value="Peptidase_S1A"/>
</dbReference>
<keyword evidence="3 5" id="KW-0720">Serine protease</keyword>
<keyword evidence="4" id="KW-1015">Disulfide bond</keyword>
<evidence type="ECO:0000313" key="8">
    <source>
        <dbReference type="EMBL" id="KAB5541984.1"/>
    </source>
</evidence>
<accession>A0A5N5LGQ5</accession>
<dbReference type="CDD" id="cd00190">
    <property type="entry name" value="Tryp_SPc"/>
    <property type="match status" value="2"/>
</dbReference>
<dbReference type="PROSITE" id="PS50240">
    <property type="entry name" value="TRYPSIN_DOM"/>
    <property type="match status" value="2"/>
</dbReference>
<sequence>MFAVTCLVFILFNGGIAGKLSTLDGSTSNQGYKGNTINENNLAAIAGVRAFTQEEEVKPWSVDGKEAWPHSWPWQVVLSFANMPVCGGAILSQYWIVTAGHCFRRYANESFWSVRAGKHDLENEKESCQQNAKVAKIITHKDYNSITKQHDIALLKLQTPLLFDECVRPIPVWSGDLSSVKRCTVTGWGSTPESGPHVDRLQEANVTILESDICVRFYGGVIRSSMVCAGDVTGGVAACQGDSGSPLSCFTGKRYEVAGIVSWGVGCGRALKPGVYTRVAFYIQWINSIIDGQLGADGSWKVLTASRKLFPPTELAVKQCGHAEVKPCRLDQGYVGFESSEPSGELKVVNVTEACPHSWPWQVSLQSGDDHYCSGTLIDERWVLTTRHCRAEAGDMVVLGAHDLNSMESQQVSVKAVYSEPYDGSYPPLHDLALIYLSVPAQLGSSVFPVCIPDEDLRFDQSSSCVTTGWGYKRSTPNLSPNVLHQAQVNPLPDLACWSSWGQVFSSSVLLCTQPAASSSCLGDAGAPLLCQKNGRYYLAGMMALGLTRCDQEKPAIFTSLSSFQSWIEKIMNIYEGI</sequence>
<evidence type="ECO:0000256" key="1">
    <source>
        <dbReference type="ARBA" id="ARBA00022670"/>
    </source>
</evidence>
<comment type="caution">
    <text evidence="8">The sequence shown here is derived from an EMBL/GenBank/DDBJ whole genome shotgun (WGS) entry which is preliminary data.</text>
</comment>
<organism evidence="8 9">
    <name type="scientific">Pangasianodon hypophthalmus</name>
    <name type="common">Striped catfish</name>
    <name type="synonym">Helicophagus hypophthalmus</name>
    <dbReference type="NCBI Taxonomy" id="310915"/>
    <lineage>
        <taxon>Eukaryota</taxon>
        <taxon>Metazoa</taxon>
        <taxon>Chordata</taxon>
        <taxon>Craniata</taxon>
        <taxon>Vertebrata</taxon>
        <taxon>Euteleostomi</taxon>
        <taxon>Actinopterygii</taxon>
        <taxon>Neopterygii</taxon>
        <taxon>Teleostei</taxon>
        <taxon>Ostariophysi</taxon>
        <taxon>Siluriformes</taxon>
        <taxon>Pangasiidae</taxon>
        <taxon>Pangasianodon</taxon>
    </lineage>
</organism>
<proteinExistence type="predicted"/>
<evidence type="ECO:0000256" key="2">
    <source>
        <dbReference type="ARBA" id="ARBA00022801"/>
    </source>
</evidence>
<dbReference type="FunFam" id="2.40.10.10:FF:000118">
    <property type="entry name" value="Chymotrypsinogen A"/>
    <property type="match status" value="1"/>
</dbReference>
<feature type="signal peptide" evidence="6">
    <location>
        <begin position="1"/>
        <end position="18"/>
    </location>
</feature>
<dbReference type="Gene3D" id="2.40.10.10">
    <property type="entry name" value="Trypsin-like serine proteases"/>
    <property type="match status" value="2"/>
</dbReference>
<evidence type="ECO:0000256" key="3">
    <source>
        <dbReference type="ARBA" id="ARBA00022825"/>
    </source>
</evidence>
<evidence type="ECO:0000256" key="6">
    <source>
        <dbReference type="SAM" id="SignalP"/>
    </source>
</evidence>
<dbReference type="Proteomes" id="UP000327468">
    <property type="component" value="Chromosome 18"/>
</dbReference>
<reference evidence="8 9" key="1">
    <citation type="submission" date="2019-06" db="EMBL/GenBank/DDBJ databases">
        <title>A chromosome-scale genome assembly of the striped catfish, Pangasianodon hypophthalmus.</title>
        <authorList>
            <person name="Wen M."/>
            <person name="Zahm M."/>
            <person name="Roques C."/>
            <person name="Cabau C."/>
            <person name="Klopp C."/>
            <person name="Donnadieu C."/>
            <person name="Jouanno E."/>
            <person name="Avarre J.-C."/>
            <person name="Campet M."/>
            <person name="Ha T.T.T."/>
            <person name="Dugue R."/>
            <person name="Lampietro C."/>
            <person name="Louis A."/>
            <person name="Herpin A."/>
            <person name="Echchiki A."/>
            <person name="Berthelot C."/>
            <person name="Parey E."/>
            <person name="Roest-Crollius H."/>
            <person name="Braasch I."/>
            <person name="Postlethwait J."/>
            <person name="Bobe J."/>
            <person name="Montfort J."/>
            <person name="Bouchez O."/>
            <person name="Begum T."/>
            <person name="Schartl M."/>
            <person name="Guiguen Y."/>
        </authorList>
    </citation>
    <scope>NUCLEOTIDE SEQUENCE [LARGE SCALE GENOMIC DNA]</scope>
    <source>
        <strain evidence="8 9">Indonesia</strain>
        <tissue evidence="8">Blood</tissue>
    </source>
</reference>
<dbReference type="InterPro" id="IPR018114">
    <property type="entry name" value="TRYPSIN_HIS"/>
</dbReference>
<dbReference type="SMART" id="SM00020">
    <property type="entry name" value="Tryp_SPc"/>
    <property type="match status" value="2"/>
</dbReference>
<feature type="chain" id="PRO_5024434894" description="Peptidase S1 domain-containing protein" evidence="6">
    <location>
        <begin position="19"/>
        <end position="578"/>
    </location>
</feature>
<dbReference type="InterPro" id="IPR001254">
    <property type="entry name" value="Trypsin_dom"/>
</dbReference>
<feature type="domain" description="Peptidase S1" evidence="7">
    <location>
        <begin position="61"/>
        <end position="291"/>
    </location>
</feature>
<evidence type="ECO:0000259" key="7">
    <source>
        <dbReference type="PROSITE" id="PS50240"/>
    </source>
</evidence>
<gene>
    <name evidence="8" type="ORF">PHYPO_G00086230</name>
</gene>
<dbReference type="EMBL" id="VFJC01000019">
    <property type="protein sequence ID" value="KAB5541984.1"/>
    <property type="molecule type" value="Genomic_DNA"/>
</dbReference>
<keyword evidence="6" id="KW-0732">Signal</keyword>
<dbReference type="Pfam" id="PF00089">
    <property type="entry name" value="Trypsin"/>
    <property type="match status" value="2"/>
</dbReference>
<dbReference type="PROSITE" id="PS00134">
    <property type="entry name" value="TRYPSIN_HIS"/>
    <property type="match status" value="1"/>
</dbReference>
<keyword evidence="2 5" id="KW-0378">Hydrolase</keyword>
<dbReference type="GO" id="GO:0006508">
    <property type="term" value="P:proteolysis"/>
    <property type="evidence" value="ECO:0007669"/>
    <property type="project" value="UniProtKB-KW"/>
</dbReference>
<dbReference type="PRINTS" id="PR00722">
    <property type="entry name" value="CHYMOTRYPSIN"/>
</dbReference>
<dbReference type="AlphaFoldDB" id="A0A5N5LGQ5"/>